<evidence type="ECO:0000313" key="6">
    <source>
        <dbReference type="EMBL" id="ARJ68622.1"/>
    </source>
</evidence>
<evidence type="ECO:0000256" key="4">
    <source>
        <dbReference type="SAM" id="MobiDB-lite"/>
    </source>
</evidence>
<dbReference type="PANTHER" id="PTHR43176">
    <property type="entry name" value="3-HYDROXYISOBUTYRYL-COA HYDROLASE-RELATED"/>
    <property type="match status" value="1"/>
</dbReference>
<accession>A0A1W6CUT7</accession>
<dbReference type="GO" id="GO:0005829">
    <property type="term" value="C:cytosol"/>
    <property type="evidence" value="ECO:0007669"/>
    <property type="project" value="TreeGrafter"/>
</dbReference>
<dbReference type="InterPro" id="IPR032259">
    <property type="entry name" value="HIBYL-CoA-H"/>
</dbReference>
<dbReference type="OrthoDB" id="9790967at2"/>
<dbReference type="GO" id="GO:0003860">
    <property type="term" value="F:3-hydroxyisobutyryl-CoA hydrolase activity"/>
    <property type="evidence" value="ECO:0007669"/>
    <property type="project" value="UniProtKB-EC"/>
</dbReference>
<dbReference type="STRING" id="1945662.B0A89_02180"/>
<keyword evidence="7" id="KW-1185">Reference proteome</keyword>
<feature type="region of interest" description="Disordered" evidence="4">
    <location>
        <begin position="193"/>
        <end position="219"/>
    </location>
</feature>
<dbReference type="PANTHER" id="PTHR43176:SF3">
    <property type="entry name" value="3-HYDROXYISOBUTYRYL-COA HYDROLASE, MITOCHONDRIAL"/>
    <property type="match status" value="1"/>
</dbReference>
<feature type="domain" description="Enoyl-CoA hydratase/isomerase" evidence="5">
    <location>
        <begin position="13"/>
        <end position="311"/>
    </location>
</feature>
<dbReference type="AlphaFoldDB" id="A0A1W6CUT7"/>
<dbReference type="RefSeq" id="WP_085376737.1">
    <property type="nucleotide sequence ID" value="NZ_CP020612.1"/>
</dbReference>
<dbReference type="EC" id="3.1.2.4" evidence="2"/>
<dbReference type="InterPro" id="IPR029045">
    <property type="entry name" value="ClpP/crotonase-like_dom_sf"/>
</dbReference>
<evidence type="ECO:0000256" key="2">
    <source>
        <dbReference type="ARBA" id="ARBA00011915"/>
    </source>
</evidence>
<evidence type="ECO:0000256" key="3">
    <source>
        <dbReference type="ARBA" id="ARBA00022801"/>
    </source>
</evidence>
<reference evidence="6 7" key="1">
    <citation type="submission" date="2017-03" db="EMBL/GenBank/DDBJ databases">
        <title>Genome sequence of Paracoccus contaminans isolated from a water microcosm.</title>
        <authorList>
            <person name="Aurass P."/>
            <person name="Karste S."/>
            <person name="Trost E."/>
            <person name="Glaeser S.P."/>
            <person name="Kaempfer P."/>
            <person name="Flieger A."/>
        </authorList>
    </citation>
    <scope>NUCLEOTIDE SEQUENCE [LARGE SCALE GENOMIC DNA]</scope>
    <source>
        <strain evidence="7">RKI 16-01929T\LMG 29738T\CCM 8701T\CIP 111112T</strain>
    </source>
</reference>
<organism evidence="6 7">
    <name type="scientific">Paracoccus contaminans</name>
    <dbReference type="NCBI Taxonomy" id="1945662"/>
    <lineage>
        <taxon>Bacteria</taxon>
        <taxon>Pseudomonadati</taxon>
        <taxon>Pseudomonadota</taxon>
        <taxon>Alphaproteobacteria</taxon>
        <taxon>Rhodobacterales</taxon>
        <taxon>Paracoccaceae</taxon>
        <taxon>Paracoccus</taxon>
    </lineage>
</organism>
<gene>
    <name evidence="6" type="ORF">B0A89_02180</name>
</gene>
<dbReference type="Proteomes" id="UP000193017">
    <property type="component" value="Chromosome"/>
</dbReference>
<dbReference type="Pfam" id="PF16113">
    <property type="entry name" value="ECH_2"/>
    <property type="match status" value="1"/>
</dbReference>
<dbReference type="GO" id="GO:0006574">
    <property type="term" value="P:L-valine catabolic process"/>
    <property type="evidence" value="ECO:0007669"/>
    <property type="project" value="TreeGrafter"/>
</dbReference>
<dbReference type="Gene3D" id="3.90.226.10">
    <property type="entry name" value="2-enoyl-CoA Hydratase, Chain A, domain 1"/>
    <property type="match status" value="1"/>
</dbReference>
<dbReference type="EMBL" id="CP020612">
    <property type="protein sequence ID" value="ARJ68622.1"/>
    <property type="molecule type" value="Genomic_DNA"/>
</dbReference>
<dbReference type="NCBIfam" id="NF004127">
    <property type="entry name" value="PRK05617.1"/>
    <property type="match status" value="1"/>
</dbReference>
<evidence type="ECO:0000313" key="7">
    <source>
        <dbReference type="Proteomes" id="UP000193017"/>
    </source>
</evidence>
<dbReference type="KEGG" id="pcon:B0A89_02180"/>
<protein>
    <recommendedName>
        <fullName evidence="2">3-hydroxyisobutyryl-CoA hydrolase</fullName>
        <ecNumber evidence="2">3.1.2.4</ecNumber>
    </recommendedName>
</protein>
<dbReference type="SUPFAM" id="SSF52096">
    <property type="entry name" value="ClpP/crotonase"/>
    <property type="match status" value="1"/>
</dbReference>
<comment type="catalytic activity">
    <reaction evidence="1">
        <text>3-hydroxy-2-methylpropanoyl-CoA + H2O = 3-hydroxy-2-methylpropanoate + CoA + H(+)</text>
        <dbReference type="Rhea" id="RHEA:20888"/>
        <dbReference type="ChEBI" id="CHEBI:11805"/>
        <dbReference type="ChEBI" id="CHEBI:15377"/>
        <dbReference type="ChEBI" id="CHEBI:15378"/>
        <dbReference type="ChEBI" id="CHEBI:57287"/>
        <dbReference type="ChEBI" id="CHEBI:57340"/>
        <dbReference type="EC" id="3.1.2.4"/>
    </reaction>
</comment>
<proteinExistence type="predicted"/>
<name>A0A1W6CUT7_9RHOB</name>
<keyword evidence="3" id="KW-0378">Hydrolase</keyword>
<evidence type="ECO:0000259" key="5">
    <source>
        <dbReference type="Pfam" id="PF16113"/>
    </source>
</evidence>
<dbReference type="InterPro" id="IPR045004">
    <property type="entry name" value="ECH_dom"/>
</dbReference>
<sequence length="333" mass="35738">MDDLNIRKDRAAGRITLTRPRALNALTHEMANAVRAALDAWRDDPQVRIVIIDAEGDRAFCAGGDIAAVYHGARAGDHRIGQQFFADEYRMNAAIRDYPKPVVAFMQGFVMGGGVGIGGHARLRVVGDTTQVAMPESGIGLIPDVGGTWLLARAPGRIGEYLGLTGARMGAGDAIHAGFADIYLPEAEWEAAKESLAETGDPATLPRRPAPPAPLESRDLSAFGGRNVEAILAALTAPEDSEALAALRRNSPLSMAATLAMVRAARGDQRMQDSLSREYRFTSRATQDSDFVEGVRAQIIDKDRTPRWAAAADPAKVDAMLADLGPLELKWED</sequence>
<dbReference type="CDD" id="cd06558">
    <property type="entry name" value="crotonase-like"/>
    <property type="match status" value="1"/>
</dbReference>
<evidence type="ECO:0000256" key="1">
    <source>
        <dbReference type="ARBA" id="ARBA00001709"/>
    </source>
</evidence>